<proteinExistence type="predicted"/>
<gene>
    <name evidence="1" type="ORF">GCM10007067_19740</name>
</gene>
<sequence length="96" mass="9984">MNTPDAFAAANTPCRNGCAACCIAPSISSPIPGMPHGKPAGIPCVQLDDEWRCRLFGDPARPAVCASLRPTPSMCGASREHALAHLASLEDATRPD</sequence>
<reference evidence="1" key="1">
    <citation type="journal article" date="2014" name="Int. J. Syst. Evol. Microbiol.">
        <title>Complete genome sequence of Corynebacterium casei LMG S-19264T (=DSM 44701T), isolated from a smear-ripened cheese.</title>
        <authorList>
            <consortium name="US DOE Joint Genome Institute (JGI-PGF)"/>
            <person name="Walter F."/>
            <person name="Albersmeier A."/>
            <person name="Kalinowski J."/>
            <person name="Ruckert C."/>
        </authorList>
    </citation>
    <scope>NUCLEOTIDE SEQUENCE</scope>
    <source>
        <strain evidence="1">KCTC 23077</strain>
    </source>
</reference>
<dbReference type="AlphaFoldDB" id="A0A918W8T1"/>
<organism evidence="1 2">
    <name type="scientific">Cognatilysobacter bugurensis</name>
    <dbReference type="NCBI Taxonomy" id="543356"/>
    <lineage>
        <taxon>Bacteria</taxon>
        <taxon>Pseudomonadati</taxon>
        <taxon>Pseudomonadota</taxon>
        <taxon>Gammaproteobacteria</taxon>
        <taxon>Lysobacterales</taxon>
        <taxon>Lysobacteraceae</taxon>
        <taxon>Cognatilysobacter</taxon>
    </lineage>
</organism>
<evidence type="ECO:0000313" key="1">
    <source>
        <dbReference type="EMBL" id="GHA81901.1"/>
    </source>
</evidence>
<keyword evidence="2" id="KW-1185">Reference proteome</keyword>
<comment type="caution">
    <text evidence="1">The sequence shown here is derived from an EMBL/GenBank/DDBJ whole genome shotgun (WGS) entry which is preliminary data.</text>
</comment>
<reference evidence="1" key="2">
    <citation type="submission" date="2020-09" db="EMBL/GenBank/DDBJ databases">
        <authorList>
            <person name="Sun Q."/>
            <person name="Kim S."/>
        </authorList>
    </citation>
    <scope>NUCLEOTIDE SEQUENCE</scope>
    <source>
        <strain evidence="1">KCTC 23077</strain>
    </source>
</reference>
<dbReference type="InterPro" id="IPR005358">
    <property type="entry name" value="Puta_zinc/iron-chelating_dom"/>
</dbReference>
<dbReference type="EMBL" id="BMYD01000003">
    <property type="protein sequence ID" value="GHA81901.1"/>
    <property type="molecule type" value="Genomic_DNA"/>
</dbReference>
<dbReference type="InterPro" id="IPR052572">
    <property type="entry name" value="UPF0153_domain"/>
</dbReference>
<dbReference type="PANTHER" id="PTHR36931">
    <property type="entry name" value="UPF0153 PROTEIN YEIW"/>
    <property type="match status" value="1"/>
</dbReference>
<evidence type="ECO:0000313" key="2">
    <source>
        <dbReference type="Proteomes" id="UP000646426"/>
    </source>
</evidence>
<dbReference type="RefSeq" id="WP_189456012.1">
    <property type="nucleotide sequence ID" value="NZ_BMYD01000003.1"/>
</dbReference>
<name>A0A918W8T1_9GAMM</name>
<dbReference type="Pfam" id="PF03692">
    <property type="entry name" value="CxxCxxCC"/>
    <property type="match status" value="1"/>
</dbReference>
<protein>
    <submittedName>
        <fullName evidence="1">Zinc/iron-chelating domain-containing protein</fullName>
    </submittedName>
</protein>
<accession>A0A918W8T1</accession>
<dbReference type="PANTHER" id="PTHR36931:SF1">
    <property type="entry name" value="UPF0153 PROTEIN YEIW"/>
    <property type="match status" value="1"/>
</dbReference>
<dbReference type="Proteomes" id="UP000646426">
    <property type="component" value="Unassembled WGS sequence"/>
</dbReference>